<evidence type="ECO:0008006" key="3">
    <source>
        <dbReference type="Google" id="ProtNLM"/>
    </source>
</evidence>
<name>A0ABX2F6A7_9PSEU</name>
<accession>A0ABX2F6A7</accession>
<dbReference type="EMBL" id="JAAATY010000010">
    <property type="protein sequence ID" value="NRN66422.1"/>
    <property type="molecule type" value="Genomic_DNA"/>
</dbReference>
<evidence type="ECO:0000313" key="2">
    <source>
        <dbReference type="Proteomes" id="UP000763557"/>
    </source>
</evidence>
<comment type="caution">
    <text evidence="1">The sequence shown here is derived from an EMBL/GenBank/DDBJ whole genome shotgun (WGS) entry which is preliminary data.</text>
</comment>
<reference evidence="1 2" key="1">
    <citation type="submission" date="2020-01" db="EMBL/GenBank/DDBJ databases">
        <title>Kibdelosporangium persica a novel Actinomycetes from a hot desert in Iran.</title>
        <authorList>
            <person name="Safaei N."/>
            <person name="Zaburannyi N."/>
            <person name="Mueller R."/>
            <person name="Wink J."/>
        </authorList>
    </citation>
    <scope>NUCLEOTIDE SEQUENCE [LARGE SCALE GENOMIC DNA]</scope>
    <source>
        <strain evidence="1 2">4NS15</strain>
    </source>
</reference>
<keyword evidence="2" id="KW-1185">Reference proteome</keyword>
<sequence>MTDGYKVVPDALGDMWEGLSDAERDWADMRDSVDSLVLGTLSLGVLGELSSYSTAYNDVKDVVVDKLAVGRESLHDTAKALEKVAKFYNEQEAEYYEQFGYVEDEMD</sequence>
<organism evidence="1 2">
    <name type="scientific">Kibdelosporangium persicum</name>
    <dbReference type="NCBI Taxonomy" id="2698649"/>
    <lineage>
        <taxon>Bacteria</taxon>
        <taxon>Bacillati</taxon>
        <taxon>Actinomycetota</taxon>
        <taxon>Actinomycetes</taxon>
        <taxon>Pseudonocardiales</taxon>
        <taxon>Pseudonocardiaceae</taxon>
        <taxon>Kibdelosporangium</taxon>
    </lineage>
</organism>
<proteinExistence type="predicted"/>
<dbReference type="Proteomes" id="UP000763557">
    <property type="component" value="Unassembled WGS sequence"/>
</dbReference>
<evidence type="ECO:0000313" key="1">
    <source>
        <dbReference type="EMBL" id="NRN66422.1"/>
    </source>
</evidence>
<protein>
    <recommendedName>
        <fullName evidence="3">Excreted virulence factor EspC, type VII ESX diderm</fullName>
    </recommendedName>
</protein>
<gene>
    <name evidence="1" type="ORF">GC106_36470</name>
</gene>
<dbReference type="RefSeq" id="WP_173132445.1">
    <property type="nucleotide sequence ID" value="NZ_CBCSGW010000003.1"/>
</dbReference>